<dbReference type="InterPro" id="IPR032675">
    <property type="entry name" value="LRR_dom_sf"/>
</dbReference>
<gene>
    <name evidence="1" type="ORF">R5R35_007156</name>
</gene>
<proteinExistence type="predicted"/>
<dbReference type="Pfam" id="PF13516">
    <property type="entry name" value="LRR_6"/>
    <property type="match status" value="3"/>
</dbReference>
<dbReference type="GO" id="GO:0044782">
    <property type="term" value="P:cilium organization"/>
    <property type="evidence" value="ECO:0007669"/>
    <property type="project" value="TreeGrafter"/>
</dbReference>
<comment type="caution">
    <text evidence="1">The sequence shown here is derived from an EMBL/GenBank/DDBJ whole genome shotgun (WGS) entry which is preliminary data.</text>
</comment>
<dbReference type="Gene3D" id="3.80.10.10">
    <property type="entry name" value="Ribonuclease Inhibitor"/>
    <property type="match status" value="2"/>
</dbReference>
<dbReference type="InterPro" id="IPR001611">
    <property type="entry name" value="Leu-rich_rpt"/>
</dbReference>
<dbReference type="GO" id="GO:0036064">
    <property type="term" value="C:ciliary basal body"/>
    <property type="evidence" value="ECO:0007669"/>
    <property type="project" value="TreeGrafter"/>
</dbReference>
<organism evidence="1 2">
    <name type="scientific">Gryllus longicercus</name>
    <dbReference type="NCBI Taxonomy" id="2509291"/>
    <lineage>
        <taxon>Eukaryota</taxon>
        <taxon>Metazoa</taxon>
        <taxon>Ecdysozoa</taxon>
        <taxon>Arthropoda</taxon>
        <taxon>Hexapoda</taxon>
        <taxon>Insecta</taxon>
        <taxon>Pterygota</taxon>
        <taxon>Neoptera</taxon>
        <taxon>Polyneoptera</taxon>
        <taxon>Orthoptera</taxon>
        <taxon>Ensifera</taxon>
        <taxon>Gryllidea</taxon>
        <taxon>Grylloidea</taxon>
        <taxon>Gryllidae</taxon>
        <taxon>Gryllinae</taxon>
        <taxon>Gryllus</taxon>
    </lineage>
</organism>
<name>A0AAN9V9Z4_9ORTH</name>
<sequence>MLDVYGDRLKIDEWAPILEALKLDRNLHFIAFRSRYNTRRVIEEANTVAKARTITKQPVLLSKFILQLLMDSLAQCLAKSTSVTCIELDGLPITKECMNIFCDGIASNVSLQTISFCNSQIGDEGCKQMCLLMRNMPSVLHLDLSNCDLTVESTIAIAETLRYQYLQCFAESWKQSLRYCEPNIESMPGLRRIILNNNVGIGDEGVKKLTDALKEDLWIRAIDLQNCGISNTGAQNILEILDINSTLCIVDVRDNKCIDDVILHRIMLKLYFNNSNKDAHEYNWIIPRSHMTNPSFVSTITSKFSVQTVTKHDSYDKSVSSMESQSTNQRKNFKKLNTQNPALANLKKTKQPKPAKINFDVQEKENLLEESEKNCFCLMNQEAYDAVIESLGRFNEFLDLIQNKYENICKCCALFYCSAERFHLNRSN</sequence>
<dbReference type="PRINTS" id="PR02062">
    <property type="entry name" value="CENTROSOME78"/>
</dbReference>
<evidence type="ECO:0000313" key="2">
    <source>
        <dbReference type="Proteomes" id="UP001378592"/>
    </source>
</evidence>
<reference evidence="1 2" key="1">
    <citation type="submission" date="2024-03" db="EMBL/GenBank/DDBJ databases">
        <title>The genome assembly and annotation of the cricket Gryllus longicercus Weissman &amp; Gray.</title>
        <authorList>
            <person name="Szrajer S."/>
            <person name="Gray D."/>
            <person name="Ylla G."/>
        </authorList>
    </citation>
    <scope>NUCLEOTIDE SEQUENCE [LARGE SCALE GENOMIC DNA]</scope>
    <source>
        <strain evidence="1">DAG 2021-001</strain>
        <tissue evidence="1">Whole body minus gut</tissue>
    </source>
</reference>
<keyword evidence="2" id="KW-1185">Reference proteome</keyword>
<dbReference type="EMBL" id="JAZDUA010000565">
    <property type="protein sequence ID" value="KAK7791066.1"/>
    <property type="molecule type" value="Genomic_DNA"/>
</dbReference>
<dbReference type="InterPro" id="IPR026212">
    <property type="entry name" value="Cep78"/>
</dbReference>
<dbReference type="GO" id="GO:0005813">
    <property type="term" value="C:centrosome"/>
    <property type="evidence" value="ECO:0007669"/>
    <property type="project" value="TreeGrafter"/>
</dbReference>
<dbReference type="SUPFAM" id="SSF52047">
    <property type="entry name" value="RNI-like"/>
    <property type="match status" value="1"/>
</dbReference>
<dbReference type="Proteomes" id="UP001378592">
    <property type="component" value="Unassembled WGS sequence"/>
</dbReference>
<dbReference type="AlphaFoldDB" id="A0AAN9V9Z4"/>
<evidence type="ECO:0000313" key="1">
    <source>
        <dbReference type="EMBL" id="KAK7791066.1"/>
    </source>
</evidence>
<accession>A0AAN9V9Z4</accession>
<dbReference type="PANTHER" id="PTHR24110">
    <property type="entry name" value="CENTROSOMAL PROTEIN OF 78 KDA"/>
    <property type="match status" value="1"/>
</dbReference>
<protein>
    <submittedName>
        <fullName evidence="1">Uncharacterized protein</fullName>
    </submittedName>
</protein>
<dbReference type="PANTHER" id="PTHR24110:SF3">
    <property type="entry name" value="CENTROSOMAL PROTEIN OF 78 KDA"/>
    <property type="match status" value="1"/>
</dbReference>
<dbReference type="SMART" id="SM00368">
    <property type="entry name" value="LRR_RI"/>
    <property type="match status" value="3"/>
</dbReference>